<dbReference type="Pfam" id="PF03116">
    <property type="entry name" value="NQR2_RnfD_RnfE"/>
    <property type="match status" value="1"/>
</dbReference>
<feature type="transmembrane region" description="Helical" evidence="16">
    <location>
        <begin position="164"/>
        <end position="183"/>
    </location>
</feature>
<keyword evidence="4 16" id="KW-0597">Phosphoprotein</keyword>
<dbReference type="NCBIfam" id="TIGR01937">
    <property type="entry name" value="nqrB"/>
    <property type="match status" value="1"/>
</dbReference>
<dbReference type="HAMAP" id="MF_00426">
    <property type="entry name" value="NqrB"/>
    <property type="match status" value="1"/>
</dbReference>
<feature type="transmembrane region" description="Helical" evidence="16">
    <location>
        <begin position="121"/>
        <end position="144"/>
    </location>
</feature>
<comment type="subunit">
    <text evidence="16">Composed of six subunits; NqrA, NqrB, NqrC, NqrD, NqrE and NqrF.</text>
</comment>
<dbReference type="GO" id="GO:0006814">
    <property type="term" value="P:sodium ion transport"/>
    <property type="evidence" value="ECO:0007669"/>
    <property type="project" value="UniProtKB-UniRule"/>
</dbReference>
<keyword evidence="6 16" id="KW-0288">FMN</keyword>
<keyword evidence="10 16" id="KW-0520">NAD</keyword>
<feature type="transmembrane region" description="Helical" evidence="16">
    <location>
        <begin position="347"/>
        <end position="365"/>
    </location>
</feature>
<keyword evidence="15 16" id="KW-0739">Sodium transport</keyword>
<keyword evidence="12 16" id="KW-0406">Ion transport</keyword>
<dbReference type="AlphaFoldDB" id="A0A1Y6BIU2"/>
<keyword evidence="13 16" id="KW-0830">Ubiquinone</keyword>
<evidence type="ECO:0000256" key="8">
    <source>
        <dbReference type="ARBA" id="ARBA00022967"/>
    </source>
</evidence>
<dbReference type="EC" id="7.2.1.1" evidence="16"/>
<comment type="catalytic activity">
    <reaction evidence="16">
        <text>a ubiquinone + n Na(+)(in) + NADH + H(+) = a ubiquinol + n Na(+)(out) + NAD(+)</text>
        <dbReference type="Rhea" id="RHEA:47748"/>
        <dbReference type="Rhea" id="RHEA-COMP:9565"/>
        <dbReference type="Rhea" id="RHEA-COMP:9566"/>
        <dbReference type="ChEBI" id="CHEBI:15378"/>
        <dbReference type="ChEBI" id="CHEBI:16389"/>
        <dbReference type="ChEBI" id="CHEBI:17976"/>
        <dbReference type="ChEBI" id="CHEBI:29101"/>
        <dbReference type="ChEBI" id="CHEBI:57540"/>
        <dbReference type="ChEBI" id="CHEBI:57945"/>
        <dbReference type="EC" id="7.2.1.1"/>
    </reaction>
</comment>
<dbReference type="PANTHER" id="PTHR30578">
    <property type="entry name" value="ELECTRON TRANSPORT COMPLEX PROTEIN RNFD"/>
    <property type="match status" value="1"/>
</dbReference>
<evidence type="ECO:0000256" key="16">
    <source>
        <dbReference type="HAMAP-Rule" id="MF_00426"/>
    </source>
</evidence>
<dbReference type="GO" id="GO:0010181">
    <property type="term" value="F:FMN binding"/>
    <property type="evidence" value="ECO:0007669"/>
    <property type="project" value="InterPro"/>
</dbReference>
<keyword evidence="2 16" id="KW-1003">Cell membrane</keyword>
<evidence type="ECO:0000256" key="1">
    <source>
        <dbReference type="ARBA" id="ARBA00022448"/>
    </source>
</evidence>
<proteinExistence type="inferred from homology"/>
<evidence type="ECO:0000256" key="9">
    <source>
        <dbReference type="ARBA" id="ARBA00022989"/>
    </source>
</evidence>
<keyword evidence="14 16" id="KW-0472">Membrane</keyword>
<protein>
    <recommendedName>
        <fullName evidence="16">Na(+)-translocating NADH-quinone reductase subunit B</fullName>
        <shortName evidence="16">Na(+)-NQR subunit B</shortName>
        <shortName evidence="16">Na(+)-translocating NQR subunit B</shortName>
        <ecNumber evidence="16">7.2.1.1</ecNumber>
    </recommendedName>
    <alternativeName>
        <fullName evidence="16">NQR complex subunit B</fullName>
    </alternativeName>
    <alternativeName>
        <fullName evidence="16">NQR-1 subunit B</fullName>
    </alternativeName>
</protein>
<dbReference type="GO" id="GO:0016655">
    <property type="term" value="F:oxidoreductase activity, acting on NAD(P)H, quinone or similar compound as acceptor"/>
    <property type="evidence" value="ECO:0007669"/>
    <property type="project" value="UniProtKB-UniRule"/>
</dbReference>
<comment type="cofactor">
    <cofactor evidence="16 17">
        <name>FMN</name>
        <dbReference type="ChEBI" id="CHEBI:58210"/>
    </cofactor>
</comment>
<gene>
    <name evidence="16" type="primary">nqrB</name>
    <name evidence="18" type="ORF">SAMN06296036_105109</name>
</gene>
<evidence type="ECO:0000256" key="11">
    <source>
        <dbReference type="ARBA" id="ARBA00023053"/>
    </source>
</evidence>
<evidence type="ECO:0000256" key="2">
    <source>
        <dbReference type="ARBA" id="ARBA00022475"/>
    </source>
</evidence>
<keyword evidence="3" id="KW-0997">Cell inner membrane</keyword>
<evidence type="ECO:0000256" key="3">
    <source>
        <dbReference type="ARBA" id="ARBA00022519"/>
    </source>
</evidence>
<reference evidence="19" key="1">
    <citation type="submission" date="2017-04" db="EMBL/GenBank/DDBJ databases">
        <authorList>
            <person name="Varghese N."/>
            <person name="Submissions S."/>
        </authorList>
    </citation>
    <scope>NUCLEOTIDE SEQUENCE [LARGE SCALE GENOMIC DNA]</scope>
    <source>
        <strain evidence="19">RKEM611</strain>
    </source>
</reference>
<dbReference type="GO" id="GO:0022904">
    <property type="term" value="P:respiratory electron transport chain"/>
    <property type="evidence" value="ECO:0007669"/>
    <property type="project" value="InterPro"/>
</dbReference>
<sequence length="406" mass="43203">MKPLRAALDNLHPYFEKGAKFEKLYPLYEAADTFLYTPGEVTKGASHVRDGIDLKRIMISVAVALFPCILMALYNTGLQANIALANMGLAETTGWRADVIGALGVGYNSASILANFVHGALYFIPIFLVTQIAGGFWEVLFAIVRKHEVNEGFLVTGMLFPLTLPPTIPLWQVAVGISFGVVLGKEVFGGTGKNFLNPALTARAFLFFAYPAQISGDAVWTAVDGFTGATALGAAAIGGAEGIVQNGYTWIDSFLGFVPGSMGETSALACLFGAVVLIASGIGSWRVMVGMLFGGLFLSSLLYSIGSDTNPMFSVSPAWHLVIGSFAFGLVFMATDPVSSAMTKKGMWVYGALIGVMAILVRSLNPAFPEGVMLAILFGNLFAPLIDYYVVKANIKRRQVRTGVAS</sequence>
<dbReference type="NCBIfam" id="NF003756">
    <property type="entry name" value="PRK05349.1"/>
    <property type="match status" value="1"/>
</dbReference>
<dbReference type="EMBL" id="FWZT01000005">
    <property type="protein sequence ID" value="SMF11749.1"/>
    <property type="molecule type" value="Genomic_DNA"/>
</dbReference>
<keyword evidence="7 16" id="KW-0812">Transmembrane</keyword>
<organism evidence="18 19">
    <name type="scientific">Pseudobacteriovorax antillogorgiicola</name>
    <dbReference type="NCBI Taxonomy" id="1513793"/>
    <lineage>
        <taxon>Bacteria</taxon>
        <taxon>Pseudomonadati</taxon>
        <taxon>Bdellovibrionota</taxon>
        <taxon>Oligoflexia</taxon>
        <taxon>Oligoflexales</taxon>
        <taxon>Pseudobacteriovoracaceae</taxon>
        <taxon>Pseudobacteriovorax</taxon>
    </lineage>
</organism>
<evidence type="ECO:0000256" key="14">
    <source>
        <dbReference type="ARBA" id="ARBA00023136"/>
    </source>
</evidence>
<evidence type="ECO:0000256" key="7">
    <source>
        <dbReference type="ARBA" id="ARBA00022692"/>
    </source>
</evidence>
<comment type="function">
    <text evidence="16">NQR complex catalyzes the reduction of ubiquinone-1 to ubiquinol by two successive reactions, coupled with the transport of Na(+) ions from the cytoplasm to the periplasm. NqrA to NqrE are probably involved in the second step, the conversion of ubisemiquinone to ubiquinol.</text>
</comment>
<feature type="transmembrane region" description="Helical" evidence="16">
    <location>
        <begin position="57"/>
        <end position="74"/>
    </location>
</feature>
<evidence type="ECO:0000256" key="4">
    <source>
        <dbReference type="ARBA" id="ARBA00022553"/>
    </source>
</evidence>
<dbReference type="GO" id="GO:0055085">
    <property type="term" value="P:transmembrane transport"/>
    <property type="evidence" value="ECO:0007669"/>
    <property type="project" value="InterPro"/>
</dbReference>
<evidence type="ECO:0000313" key="19">
    <source>
        <dbReference type="Proteomes" id="UP000192907"/>
    </source>
</evidence>
<keyword evidence="1 16" id="KW-0813">Transport</keyword>
<dbReference type="InterPro" id="IPR004338">
    <property type="entry name" value="NqrB/RnfD"/>
</dbReference>
<evidence type="ECO:0000256" key="17">
    <source>
        <dbReference type="PIRSR" id="PIRSR016055-50"/>
    </source>
</evidence>
<feature type="transmembrane region" description="Helical" evidence="16">
    <location>
        <begin position="265"/>
        <end position="282"/>
    </location>
</feature>
<dbReference type="PIRSF" id="PIRSF016055">
    <property type="entry name" value="NADH-UbQ_OxRdtase_B_su"/>
    <property type="match status" value="1"/>
</dbReference>
<keyword evidence="19" id="KW-1185">Reference proteome</keyword>
<feature type="modified residue" description="FMN phosphoryl threonine" evidence="16 17">
    <location>
        <position position="230"/>
    </location>
</feature>
<keyword evidence="11 16" id="KW-0915">Sodium</keyword>
<evidence type="ECO:0000313" key="18">
    <source>
        <dbReference type="EMBL" id="SMF11749.1"/>
    </source>
</evidence>
<dbReference type="InterPro" id="IPR010966">
    <property type="entry name" value="NqrB"/>
</dbReference>
<evidence type="ECO:0000256" key="12">
    <source>
        <dbReference type="ARBA" id="ARBA00023065"/>
    </source>
</evidence>
<evidence type="ECO:0000256" key="6">
    <source>
        <dbReference type="ARBA" id="ARBA00022643"/>
    </source>
</evidence>
<evidence type="ECO:0000256" key="5">
    <source>
        <dbReference type="ARBA" id="ARBA00022630"/>
    </source>
</evidence>
<feature type="transmembrane region" description="Helical" evidence="16">
    <location>
        <begin position="318"/>
        <end position="335"/>
    </location>
</feature>
<dbReference type="GO" id="GO:0005886">
    <property type="term" value="C:plasma membrane"/>
    <property type="evidence" value="ECO:0007669"/>
    <property type="project" value="UniProtKB-SubCell"/>
</dbReference>
<dbReference type="Proteomes" id="UP000192907">
    <property type="component" value="Unassembled WGS sequence"/>
</dbReference>
<comment type="subcellular location">
    <subcellularLocation>
        <location evidence="16">Cell membrane</location>
        <topology evidence="16">Multi-pass membrane protein</topology>
    </subcellularLocation>
</comment>
<accession>A0A1Y6BIU2</accession>
<keyword evidence="8 16" id="KW-1278">Translocase</keyword>
<keyword evidence="9 16" id="KW-1133">Transmembrane helix</keyword>
<dbReference type="STRING" id="1513793.SAMN06296036_105109"/>
<feature type="transmembrane region" description="Helical" evidence="16">
    <location>
        <begin position="289"/>
        <end position="306"/>
    </location>
</feature>
<comment type="similarity">
    <text evidence="16">Belongs to the NqrB/RnfD family.</text>
</comment>
<evidence type="ECO:0000256" key="10">
    <source>
        <dbReference type="ARBA" id="ARBA00023027"/>
    </source>
</evidence>
<feature type="transmembrane region" description="Helical" evidence="16">
    <location>
        <begin position="371"/>
        <end position="391"/>
    </location>
</feature>
<name>A0A1Y6BIU2_9BACT</name>
<evidence type="ECO:0000256" key="13">
    <source>
        <dbReference type="ARBA" id="ARBA00023075"/>
    </source>
</evidence>
<keyword evidence="5 16" id="KW-0285">Flavoprotein</keyword>
<dbReference type="RefSeq" id="WP_132317479.1">
    <property type="nucleotide sequence ID" value="NZ_FWZT01000005.1"/>
</dbReference>
<dbReference type="PANTHER" id="PTHR30578:SF1">
    <property type="entry name" value="NA(+)-TRANSLOCATING NADH-QUINONE REDUCTASE SUBUNIT B"/>
    <property type="match status" value="1"/>
</dbReference>
<evidence type="ECO:0000256" key="15">
    <source>
        <dbReference type="ARBA" id="ARBA00023201"/>
    </source>
</evidence>
<dbReference type="OrthoDB" id="9776359at2"/>